<keyword evidence="2" id="KW-1185">Reference proteome</keyword>
<evidence type="ECO:0000313" key="1">
    <source>
        <dbReference type="EMBL" id="MBL6448569.1"/>
    </source>
</evidence>
<evidence type="ECO:0000313" key="2">
    <source>
        <dbReference type="Proteomes" id="UP000614216"/>
    </source>
</evidence>
<protein>
    <submittedName>
        <fullName evidence="1">Uncharacterized protein</fullName>
    </submittedName>
</protein>
<dbReference type="RefSeq" id="WP_202858104.1">
    <property type="nucleotide sequence ID" value="NZ_JAEUGD010000064.1"/>
</dbReference>
<sequence length="353" mass="38900">MKKHTFILSDESVNEYGFRILTAGIDLKRFKKNPVMLYAHIRSFESKGKDGVILPIGRWENIRKEDSQLLADAVFDEDDEFAMKISSKIDKGILNTASAGLDVLEYSEDPKLMGKGQTLPTVTKSILKEASIADIPGNGNAVRLFGKELVVSIGLSDSNPQDLNKLFLTNKPHKKMDLIISEINKYHEKTGITLSSTASEQEILVAMNKVLSNQKAELTAKTETITTLTSEKEKLTADLEAAQGNALKGKAEAVVDAALAAGKIVEAQKERYLKLASGSEEGFDFVKTELAEKKAYQPISAQLNSSGATTNDEDLAASWDKNFKDGKLEKIKLNSPDKYAEMFKAKWGREYQA</sequence>
<dbReference type="Proteomes" id="UP000614216">
    <property type="component" value="Unassembled WGS sequence"/>
</dbReference>
<reference evidence="1" key="1">
    <citation type="submission" date="2021-01" db="EMBL/GenBank/DDBJ databases">
        <title>Fulvivirga kasyanovii gen. nov., sp nov., a novel member of the phylum Bacteroidetes isolated from seawater in a mussel farm.</title>
        <authorList>
            <person name="Zhao L.-H."/>
            <person name="Wang Z.-J."/>
        </authorList>
    </citation>
    <scope>NUCLEOTIDE SEQUENCE</scope>
    <source>
        <strain evidence="1">29W222</strain>
    </source>
</reference>
<organism evidence="1 2">
    <name type="scientific">Fulvivirga marina</name>
    <dbReference type="NCBI Taxonomy" id="2494733"/>
    <lineage>
        <taxon>Bacteria</taxon>
        <taxon>Pseudomonadati</taxon>
        <taxon>Bacteroidota</taxon>
        <taxon>Cytophagia</taxon>
        <taxon>Cytophagales</taxon>
        <taxon>Fulvivirgaceae</taxon>
        <taxon>Fulvivirga</taxon>
    </lineage>
</organism>
<gene>
    <name evidence="1" type="ORF">JMN32_19820</name>
</gene>
<comment type="caution">
    <text evidence="1">The sequence shown here is derived from an EMBL/GenBank/DDBJ whole genome shotgun (WGS) entry which is preliminary data.</text>
</comment>
<accession>A0A937FYM7</accession>
<proteinExistence type="predicted"/>
<name>A0A937FYM7_9BACT</name>
<dbReference type="EMBL" id="JAEUGD010000064">
    <property type="protein sequence ID" value="MBL6448569.1"/>
    <property type="molecule type" value="Genomic_DNA"/>
</dbReference>
<dbReference type="AlphaFoldDB" id="A0A937FYM7"/>